<dbReference type="AlphaFoldDB" id="A0A8J2T283"/>
<reference evidence="2" key="1">
    <citation type="submission" date="2021-11" db="EMBL/GenBank/DDBJ databases">
        <authorList>
            <consortium name="Genoscope - CEA"/>
            <person name="William W."/>
        </authorList>
    </citation>
    <scope>NUCLEOTIDE SEQUENCE</scope>
</reference>
<evidence type="ECO:0000313" key="2">
    <source>
        <dbReference type="EMBL" id="CAH0380077.1"/>
    </source>
</evidence>
<organism evidence="2 3">
    <name type="scientific">Pelagomonas calceolata</name>
    <dbReference type="NCBI Taxonomy" id="35677"/>
    <lineage>
        <taxon>Eukaryota</taxon>
        <taxon>Sar</taxon>
        <taxon>Stramenopiles</taxon>
        <taxon>Ochrophyta</taxon>
        <taxon>Pelagophyceae</taxon>
        <taxon>Pelagomonadales</taxon>
        <taxon>Pelagomonadaceae</taxon>
        <taxon>Pelagomonas</taxon>
    </lineage>
</organism>
<feature type="region of interest" description="Disordered" evidence="1">
    <location>
        <begin position="1"/>
        <end position="53"/>
    </location>
</feature>
<dbReference type="Proteomes" id="UP000789595">
    <property type="component" value="Unassembled WGS sequence"/>
</dbReference>
<evidence type="ECO:0000256" key="1">
    <source>
        <dbReference type="SAM" id="MobiDB-lite"/>
    </source>
</evidence>
<protein>
    <recommendedName>
        <fullName evidence="4">PH domain-containing protein</fullName>
    </recommendedName>
</protein>
<dbReference type="EMBL" id="CAKKNE010000006">
    <property type="protein sequence ID" value="CAH0380077.1"/>
    <property type="molecule type" value="Genomic_DNA"/>
</dbReference>
<gene>
    <name evidence="2" type="ORF">PECAL_6P17140</name>
</gene>
<feature type="compositionally biased region" description="Pro residues" evidence="1">
    <location>
        <begin position="357"/>
        <end position="371"/>
    </location>
</feature>
<evidence type="ECO:0000313" key="3">
    <source>
        <dbReference type="Proteomes" id="UP000789595"/>
    </source>
</evidence>
<dbReference type="Gene3D" id="2.30.29.30">
    <property type="entry name" value="Pleckstrin-homology domain (PH domain)/Phosphotyrosine-binding domain (PTB)"/>
    <property type="match status" value="1"/>
</dbReference>
<dbReference type="SUPFAM" id="SSF50729">
    <property type="entry name" value="PH domain-like"/>
    <property type="match status" value="1"/>
</dbReference>
<feature type="region of interest" description="Disordered" evidence="1">
    <location>
        <begin position="347"/>
        <end position="371"/>
    </location>
</feature>
<accession>A0A8J2T283</accession>
<proteinExistence type="predicted"/>
<sequence length="371" mass="42427">MAKPSKNDAPMATASEKKPPSSAKKQTSDAAPPAPPSPLDENELNAAAANPQSQKDGLAHLNEELDPVAHIRALEREVDAVRERLRVFARDRRVEHGSYKVQNLVRRRNMSRLTTARDRWVSYVRDANRERQAMDKEQWTLHARANAREDLQAWYHHTFADELYRLRGPFWWREAVLPDYKHHHIVQDTENEDRRKAAERILCSPGTTYTAMAATMYTIRATLAEKEYSLFEALTTTGVSVTKHPFRSGRPSKKTFQLSLVQGDMYLYMYLTWKGKRTSIQGVELASVIRISRGRDTDVLRRTGKVKDEGKYLSLVTQDRSLDLCFDDEEQRELWWRTMTALVDVEREVRAAASGPDSPPPPPPPNAPKPP</sequence>
<comment type="caution">
    <text evidence="2">The sequence shown here is derived from an EMBL/GenBank/DDBJ whole genome shotgun (WGS) entry which is preliminary data.</text>
</comment>
<name>A0A8J2T283_9STRA</name>
<keyword evidence="3" id="KW-1185">Reference proteome</keyword>
<dbReference type="OrthoDB" id="439792at2759"/>
<evidence type="ECO:0008006" key="4">
    <source>
        <dbReference type="Google" id="ProtNLM"/>
    </source>
</evidence>
<dbReference type="InterPro" id="IPR011993">
    <property type="entry name" value="PH-like_dom_sf"/>
</dbReference>